<evidence type="ECO:0000313" key="2">
    <source>
        <dbReference type="Proteomes" id="UP000706525"/>
    </source>
</evidence>
<protein>
    <submittedName>
        <fullName evidence="1">Uncharacterized protein</fullName>
    </submittedName>
</protein>
<gene>
    <name evidence="1" type="ORF">LMG32289_05405</name>
</gene>
<accession>A0ABM8XU42</accession>
<comment type="caution">
    <text evidence="1">The sequence shown here is derived from an EMBL/GenBank/DDBJ whole genome shotgun (WGS) entry which is preliminary data.</text>
</comment>
<proteinExistence type="predicted"/>
<reference evidence="1 2" key="1">
    <citation type="submission" date="2021-08" db="EMBL/GenBank/DDBJ databases">
        <authorList>
            <person name="Peeters C."/>
        </authorList>
    </citation>
    <scope>NUCLEOTIDE SEQUENCE [LARGE SCALE GENOMIC DNA]</scope>
    <source>
        <strain evidence="1 2">LMG 32289</strain>
    </source>
</reference>
<keyword evidence="2" id="KW-1185">Reference proteome</keyword>
<evidence type="ECO:0000313" key="1">
    <source>
        <dbReference type="EMBL" id="CAG9183737.1"/>
    </source>
</evidence>
<sequence length="76" mass="8407">MTQDNALDIWTVYAMPAGSAAPFVARRFQVDSDGHTLTDDILQAETLAALRAQLPPGLIRLARSERDDPNILESWI</sequence>
<name>A0ABM8XU42_9BURK</name>
<dbReference type="EMBL" id="CAJZAG010000012">
    <property type="protein sequence ID" value="CAG9183737.1"/>
    <property type="molecule type" value="Genomic_DNA"/>
</dbReference>
<dbReference type="RefSeq" id="WP_223993996.1">
    <property type="nucleotide sequence ID" value="NZ_CAJZAG010000012.1"/>
</dbReference>
<dbReference type="Proteomes" id="UP000706525">
    <property type="component" value="Unassembled WGS sequence"/>
</dbReference>
<organism evidence="1 2">
    <name type="scientific">Cupriavidus pampae</name>
    <dbReference type="NCBI Taxonomy" id="659251"/>
    <lineage>
        <taxon>Bacteria</taxon>
        <taxon>Pseudomonadati</taxon>
        <taxon>Pseudomonadota</taxon>
        <taxon>Betaproteobacteria</taxon>
        <taxon>Burkholderiales</taxon>
        <taxon>Burkholderiaceae</taxon>
        <taxon>Cupriavidus</taxon>
    </lineage>
</organism>